<reference evidence="14" key="1">
    <citation type="submission" date="2019-07" db="EMBL/GenBank/DDBJ databases">
        <title>Toxilogical consequences of a new and cryptic species of cyanobacteria (Komarekiella delphini-convector) recovered from the epidermis of a bottlenose dolphin and 1500 ft. in the air.</title>
        <authorList>
            <person name="Brown A.O."/>
            <person name="Dvorak P."/>
            <person name="Villanueva C.D."/>
            <person name="Foss A.J."/>
            <person name="Garvey A.D."/>
            <person name="Gibson Q.A."/>
            <person name="Johansen J.R."/>
            <person name="Casamatta D.A."/>
        </authorList>
    </citation>
    <scope>NUCLEOTIDE SEQUENCE</scope>
    <source>
        <strain evidence="14">SJRDD-AB1</strain>
    </source>
</reference>
<keyword evidence="7" id="KW-0808">Transferase</keyword>
<dbReference type="SUPFAM" id="SSF52777">
    <property type="entry name" value="CoA-dependent acyltransferases"/>
    <property type="match status" value="2"/>
</dbReference>
<dbReference type="Proteomes" id="UP001165986">
    <property type="component" value="Unassembled WGS sequence"/>
</dbReference>
<evidence type="ECO:0000256" key="6">
    <source>
        <dbReference type="ARBA" id="ARBA00013449"/>
    </source>
</evidence>
<evidence type="ECO:0000259" key="12">
    <source>
        <dbReference type="Pfam" id="PF00668"/>
    </source>
</evidence>
<evidence type="ECO:0000256" key="2">
    <source>
        <dbReference type="ARBA" id="ARBA00000625"/>
    </source>
</evidence>
<feature type="domain" description="Phthiocerol/phthiodiolone dimycocerosyl transferase C-terminal" evidence="13">
    <location>
        <begin position="221"/>
        <end position="378"/>
    </location>
</feature>
<gene>
    <name evidence="14" type="ORF">FNW02_19105</name>
</gene>
<name>A0AA40SZJ4_9NOST</name>
<evidence type="ECO:0000256" key="4">
    <source>
        <dbReference type="ARBA" id="ARBA00006558"/>
    </source>
</evidence>
<evidence type="ECO:0000256" key="7">
    <source>
        <dbReference type="ARBA" id="ARBA00022679"/>
    </source>
</evidence>
<evidence type="ECO:0000256" key="11">
    <source>
        <dbReference type="ARBA" id="ARBA00033407"/>
    </source>
</evidence>
<comment type="catalytic activity">
    <reaction evidence="3">
        <text>2 a mycocerosyl-[mycocerosic acid synthase] + a phthiodiolone = a dimycocerosyl phthiodiolone + 2 holo-[mycocerosic acid synthase].</text>
        <dbReference type="EC" id="2.3.1.282"/>
    </reaction>
</comment>
<keyword evidence="8" id="KW-0012">Acyltransferase</keyword>
<comment type="catalytic activity">
    <reaction evidence="1">
        <text>2 a mycocerosyl-[mycocerosic acid synthase] + a phthiocerol = a dimycocerosyl phthiocerol + 2 holo-[mycocerosic acid synthase].</text>
        <dbReference type="EC" id="2.3.1.282"/>
    </reaction>
</comment>
<dbReference type="EMBL" id="VJXY01000021">
    <property type="protein sequence ID" value="MBD6617878.1"/>
    <property type="molecule type" value="Genomic_DNA"/>
</dbReference>
<dbReference type="Pfam" id="PF16911">
    <property type="entry name" value="PapA_C"/>
    <property type="match status" value="1"/>
</dbReference>
<sequence length="451" mass="51594">MTDNRKLGRLEQAMEILNRRAKTWNILTISRIKGALNEEILKQALDIVQYRHPRLNSQIVRSKNSLYFQSDQTKITLRVVNKLEAQQWQEVVYEEMNEEIDSSKGLLRVVLVHALSDKHISYLITTVHHAIADGLSCIQLHSEILTYCQKIVSGEVINPVTKLAPLPPTEELLPEWTKGFKGRISSLRFLLRLAVQKIWHRPKTLGFEKYAPIAQRRCNLIHRQLDPELTQQFVNRCRQESTTVNSALCAALMFTVAKKITKVNRKDVRVNCLSYFDLRRHIEPAISDKQMGVLASSMMGFYTIQKNTSFWELAREVKQKLETGTKQGDIFKMALITKDLINFCFIQPKEVAATVSVSNAGKVNIPKIYGEFELEEISFAGSHSLYAGMFITHASTFQGKMLLNFVFSEPSISQDTMEGLVNNVMSCIFDVCNLKFNLHFTYDMCISYSAK</sequence>
<dbReference type="GO" id="GO:0016746">
    <property type="term" value="F:acyltransferase activity"/>
    <property type="evidence" value="ECO:0007669"/>
    <property type="project" value="UniProtKB-KW"/>
</dbReference>
<feature type="domain" description="Condensation" evidence="12">
    <location>
        <begin position="15"/>
        <end position="157"/>
    </location>
</feature>
<evidence type="ECO:0000313" key="14">
    <source>
        <dbReference type="EMBL" id="MBD6617878.1"/>
    </source>
</evidence>
<accession>A0AA40SZJ4</accession>
<comment type="caution">
    <text evidence="14">The sequence shown here is derived from an EMBL/GenBank/DDBJ whole genome shotgun (WGS) entry which is preliminary data.</text>
</comment>
<evidence type="ECO:0000256" key="9">
    <source>
        <dbReference type="ARBA" id="ARBA00030465"/>
    </source>
</evidence>
<dbReference type="InterPro" id="IPR031641">
    <property type="entry name" value="PapA_C"/>
</dbReference>
<proteinExistence type="inferred from homology"/>
<dbReference type="GO" id="GO:0008610">
    <property type="term" value="P:lipid biosynthetic process"/>
    <property type="evidence" value="ECO:0007669"/>
    <property type="project" value="UniProtKB-ARBA"/>
</dbReference>
<evidence type="ECO:0000256" key="5">
    <source>
        <dbReference type="ARBA" id="ARBA00012866"/>
    </source>
</evidence>
<protein>
    <recommendedName>
        <fullName evidence="6">Phthiocerol/phthiodiolone dimycocerosyl transferase</fullName>
        <ecNumber evidence="5">2.3.1.282</ecNumber>
    </recommendedName>
    <alternativeName>
        <fullName evidence="11">Acyltransferase PapA5</fullName>
    </alternativeName>
    <alternativeName>
        <fullName evidence="9">Phthiocerol/phthiodiolone O-acyltransferase</fullName>
    </alternativeName>
    <alternativeName>
        <fullName evidence="10">Polyketide synthase-associated protein A5</fullName>
    </alternativeName>
</protein>
<dbReference type="PANTHER" id="PTHR28037">
    <property type="entry name" value="ALCOHOL O-ACETYLTRANSFERASE 1-RELATED"/>
    <property type="match status" value="1"/>
</dbReference>
<comment type="similarity">
    <text evidence="4">Belongs to the acyltransferase PapA5 family.</text>
</comment>
<evidence type="ECO:0000256" key="8">
    <source>
        <dbReference type="ARBA" id="ARBA00023315"/>
    </source>
</evidence>
<evidence type="ECO:0000256" key="1">
    <source>
        <dbReference type="ARBA" id="ARBA00000026"/>
    </source>
</evidence>
<dbReference type="Pfam" id="PF00668">
    <property type="entry name" value="Condensation"/>
    <property type="match status" value="1"/>
</dbReference>
<dbReference type="InterPro" id="IPR023213">
    <property type="entry name" value="CAT-like_dom_sf"/>
</dbReference>
<dbReference type="InterPro" id="IPR052058">
    <property type="entry name" value="Alcohol_O-acetyltransferase"/>
</dbReference>
<evidence type="ECO:0000259" key="13">
    <source>
        <dbReference type="Pfam" id="PF16911"/>
    </source>
</evidence>
<keyword evidence="15" id="KW-1185">Reference proteome</keyword>
<dbReference type="Gene3D" id="3.30.559.30">
    <property type="entry name" value="Nonribosomal peptide synthetase, condensation domain"/>
    <property type="match status" value="1"/>
</dbReference>
<evidence type="ECO:0000313" key="15">
    <source>
        <dbReference type="Proteomes" id="UP001165986"/>
    </source>
</evidence>
<dbReference type="EC" id="2.3.1.282" evidence="5"/>
<dbReference type="Gene3D" id="3.30.559.10">
    <property type="entry name" value="Chloramphenicol acetyltransferase-like domain"/>
    <property type="match status" value="1"/>
</dbReference>
<dbReference type="AlphaFoldDB" id="A0AA40SZJ4"/>
<organism evidence="14 15">
    <name type="scientific">Komarekiella delphini-convector SJRDD-AB1</name>
    <dbReference type="NCBI Taxonomy" id="2593771"/>
    <lineage>
        <taxon>Bacteria</taxon>
        <taxon>Bacillati</taxon>
        <taxon>Cyanobacteriota</taxon>
        <taxon>Cyanophyceae</taxon>
        <taxon>Nostocales</taxon>
        <taxon>Nostocaceae</taxon>
        <taxon>Komarekiella</taxon>
        <taxon>Komarekiella delphini-convector</taxon>
    </lineage>
</organism>
<evidence type="ECO:0000256" key="10">
    <source>
        <dbReference type="ARBA" id="ARBA00032317"/>
    </source>
</evidence>
<dbReference type="InterPro" id="IPR001242">
    <property type="entry name" value="Condensation_dom"/>
</dbReference>
<dbReference type="RefSeq" id="WP_191759102.1">
    <property type="nucleotide sequence ID" value="NZ_VJXY01000021.1"/>
</dbReference>
<evidence type="ECO:0000256" key="3">
    <source>
        <dbReference type="ARBA" id="ARBA00001907"/>
    </source>
</evidence>
<comment type="catalytic activity">
    <reaction evidence="2">
        <text>2 a mycocerosyl-[mycocerosic acid synthase] + a phenolphthiocerol = a dimycocerosyl phenolphthiocerol + 2 holo-[mycocerosic acid synthase].</text>
        <dbReference type="EC" id="2.3.1.282"/>
    </reaction>
</comment>
<dbReference type="PANTHER" id="PTHR28037:SF1">
    <property type="entry name" value="ALCOHOL O-ACETYLTRANSFERASE 1-RELATED"/>
    <property type="match status" value="1"/>
</dbReference>